<feature type="compositionally biased region" description="Polar residues" evidence="1">
    <location>
        <begin position="29"/>
        <end position="38"/>
    </location>
</feature>
<accession>J3N5R9</accession>
<dbReference type="Gramene" id="OB11G11550.1">
    <property type="protein sequence ID" value="OB11G11550.1"/>
    <property type="gene ID" value="OB11G11550"/>
</dbReference>
<feature type="chain" id="PRO_5003774816" evidence="2">
    <location>
        <begin position="22"/>
        <end position="118"/>
    </location>
</feature>
<dbReference type="Proteomes" id="UP000006038">
    <property type="component" value="Chromosome 11"/>
</dbReference>
<feature type="compositionally biased region" description="Basic and acidic residues" evidence="1">
    <location>
        <begin position="40"/>
        <end position="57"/>
    </location>
</feature>
<evidence type="ECO:0000313" key="4">
    <source>
        <dbReference type="Proteomes" id="UP000006038"/>
    </source>
</evidence>
<keyword evidence="2" id="KW-0732">Signal</keyword>
<proteinExistence type="predicted"/>
<name>J3N5R9_ORYBR</name>
<feature type="region of interest" description="Disordered" evidence="1">
    <location>
        <begin position="24"/>
        <end position="59"/>
    </location>
</feature>
<dbReference type="AlphaFoldDB" id="J3N5R9"/>
<feature type="signal peptide" evidence="2">
    <location>
        <begin position="1"/>
        <end position="21"/>
    </location>
</feature>
<dbReference type="EnsemblPlants" id="OB11G11550.1">
    <property type="protein sequence ID" value="OB11G11550.1"/>
    <property type="gene ID" value="OB11G11550"/>
</dbReference>
<evidence type="ECO:0000256" key="1">
    <source>
        <dbReference type="SAM" id="MobiDB-lite"/>
    </source>
</evidence>
<evidence type="ECO:0000313" key="3">
    <source>
        <dbReference type="EnsemblPlants" id="OB11G11550.1"/>
    </source>
</evidence>
<sequence length="118" mass="13167">MAQIAHCLLFFFLLFFFYSRRRDEEKGNLQRTSLSCSSRAGERDMRSGGEKSGRETMDASALSNPRLQAMLAFSSLGERFTADIHREVEAPDVLYLLPKIEAPAIVGIVVADAERPLA</sequence>
<keyword evidence="4" id="KW-1185">Reference proteome</keyword>
<organism evidence="3">
    <name type="scientific">Oryza brachyantha</name>
    <name type="common">malo sina</name>
    <dbReference type="NCBI Taxonomy" id="4533"/>
    <lineage>
        <taxon>Eukaryota</taxon>
        <taxon>Viridiplantae</taxon>
        <taxon>Streptophyta</taxon>
        <taxon>Embryophyta</taxon>
        <taxon>Tracheophyta</taxon>
        <taxon>Spermatophyta</taxon>
        <taxon>Magnoliopsida</taxon>
        <taxon>Liliopsida</taxon>
        <taxon>Poales</taxon>
        <taxon>Poaceae</taxon>
        <taxon>BOP clade</taxon>
        <taxon>Oryzoideae</taxon>
        <taxon>Oryzeae</taxon>
        <taxon>Oryzinae</taxon>
        <taxon>Oryza</taxon>
    </lineage>
</organism>
<reference evidence="3" key="2">
    <citation type="submission" date="2013-04" db="UniProtKB">
        <authorList>
            <consortium name="EnsemblPlants"/>
        </authorList>
    </citation>
    <scope>IDENTIFICATION</scope>
</reference>
<evidence type="ECO:0000256" key="2">
    <source>
        <dbReference type="SAM" id="SignalP"/>
    </source>
</evidence>
<dbReference type="HOGENOM" id="CLU_2076699_0_0_1"/>
<reference evidence="3" key="1">
    <citation type="journal article" date="2013" name="Nat. Commun.">
        <title>Whole-genome sequencing of Oryza brachyantha reveals mechanisms underlying Oryza genome evolution.</title>
        <authorList>
            <person name="Chen J."/>
            <person name="Huang Q."/>
            <person name="Gao D."/>
            <person name="Wang J."/>
            <person name="Lang Y."/>
            <person name="Liu T."/>
            <person name="Li B."/>
            <person name="Bai Z."/>
            <person name="Luis Goicoechea J."/>
            <person name="Liang C."/>
            <person name="Chen C."/>
            <person name="Zhang W."/>
            <person name="Sun S."/>
            <person name="Liao Y."/>
            <person name="Zhang X."/>
            <person name="Yang L."/>
            <person name="Song C."/>
            <person name="Wang M."/>
            <person name="Shi J."/>
            <person name="Liu G."/>
            <person name="Liu J."/>
            <person name="Zhou H."/>
            <person name="Zhou W."/>
            <person name="Yu Q."/>
            <person name="An N."/>
            <person name="Chen Y."/>
            <person name="Cai Q."/>
            <person name="Wang B."/>
            <person name="Liu B."/>
            <person name="Min J."/>
            <person name="Huang Y."/>
            <person name="Wu H."/>
            <person name="Li Z."/>
            <person name="Zhang Y."/>
            <person name="Yin Y."/>
            <person name="Song W."/>
            <person name="Jiang J."/>
            <person name="Jackson S.A."/>
            <person name="Wing R.A."/>
            <person name="Wang J."/>
            <person name="Chen M."/>
        </authorList>
    </citation>
    <scope>NUCLEOTIDE SEQUENCE [LARGE SCALE GENOMIC DNA]</scope>
    <source>
        <strain evidence="3">cv. IRGC 101232</strain>
    </source>
</reference>
<protein>
    <submittedName>
        <fullName evidence="3">Uncharacterized protein</fullName>
    </submittedName>
</protein>